<dbReference type="PANTHER" id="PTHR43265">
    <property type="entry name" value="ESTERASE ESTD"/>
    <property type="match status" value="1"/>
</dbReference>
<dbReference type="Pfam" id="PF07833">
    <property type="entry name" value="Cu_amine_oxidN1"/>
    <property type="match status" value="1"/>
</dbReference>
<evidence type="ECO:0000313" key="6">
    <source>
        <dbReference type="Proteomes" id="UP000838686"/>
    </source>
</evidence>
<dbReference type="Proteomes" id="UP000838686">
    <property type="component" value="Unassembled WGS sequence"/>
</dbReference>
<evidence type="ECO:0000313" key="5">
    <source>
        <dbReference type="EMBL" id="CAH1221864.1"/>
    </source>
</evidence>
<evidence type="ECO:0008006" key="7">
    <source>
        <dbReference type="Google" id="ProtNLM"/>
    </source>
</evidence>
<accession>A0ABN8GY61</accession>
<dbReference type="PANTHER" id="PTHR43265:SF1">
    <property type="entry name" value="ESTERASE ESTD"/>
    <property type="match status" value="1"/>
</dbReference>
<dbReference type="Gene3D" id="3.40.50.1820">
    <property type="entry name" value="alpha/beta hydrolase"/>
    <property type="match status" value="1"/>
</dbReference>
<feature type="signal peptide" evidence="2">
    <location>
        <begin position="1"/>
        <end position="29"/>
    </location>
</feature>
<sequence length="570" mass="61855">MKRKPMPMKKAVVGASLVLLLSLPAAVSAAQDVLPNTAASTNNNAQTEQSKQILVPAKAVAESLGAKVKWDAKSKLVTIQRGENELVLTVGKSQAAIDGKPADIGHAVVIKDGRAMVPLAIINAAFGTAVNWDIAAGTVSFETDDYAGLAGYYVYSLFNGQHDVVLSLMNEELKKALPEERLGLLVQQLSAVYGQPKMQQSLAVGVNGVHTNVSMAYTMKGASLDFTIRFDADGRIDDLAINPMSVTAAFGKPAYDRNNYTEQEIVIGEGTFALPGTLTLPQGEGPHPVVVMVHGSGPHDRDSTIGGAKIFKDIAVGLASHNIAVLRYEKVTKEHTFKVSAQPKFTLKNESVDDVLQAVNLLKNTQGIDPSRIYIAGHSQGGYVMPLILDGDREVDIAGAILLSAPSEQMTDVLIEQQNNALARLQQAGLPEEMQAAQKQAVAVWTGIAELVQNSSYSKDNLPQNFPIPPAYWWYEQRDYVPAEFAQKQTKPMLILQGENDWQVSMKQYEGWKEALKARNDISYISYPKVNHLLVEYDGVSVGMEYNNPAHVSATIIKDMAEWIGKGKSQ</sequence>
<dbReference type="SUPFAM" id="SSF55383">
    <property type="entry name" value="Copper amine oxidase, domain N"/>
    <property type="match status" value="1"/>
</dbReference>
<dbReference type="PROSITE" id="PS00708">
    <property type="entry name" value="PRO_ENDOPEP_SER"/>
    <property type="match status" value="1"/>
</dbReference>
<dbReference type="SUPFAM" id="SSF53474">
    <property type="entry name" value="alpha/beta-Hydrolases"/>
    <property type="match status" value="1"/>
</dbReference>
<dbReference type="Gene3D" id="3.30.457.10">
    <property type="entry name" value="Copper amine oxidase-like, N-terminal domain"/>
    <property type="match status" value="1"/>
</dbReference>
<gene>
    <name evidence="5" type="ORF">PAECIP111893_04793</name>
</gene>
<dbReference type="EMBL" id="CAKMMF010000037">
    <property type="protein sequence ID" value="CAH1221864.1"/>
    <property type="molecule type" value="Genomic_DNA"/>
</dbReference>
<dbReference type="InterPro" id="IPR029058">
    <property type="entry name" value="AB_hydrolase_fold"/>
</dbReference>
<name>A0ABN8GY61_9BACL</name>
<dbReference type="InterPro" id="IPR022742">
    <property type="entry name" value="Hydrolase_4"/>
</dbReference>
<dbReference type="RefSeq" id="WP_236345776.1">
    <property type="nucleotide sequence ID" value="NZ_CAKMMF010000037.1"/>
</dbReference>
<reference evidence="5" key="1">
    <citation type="submission" date="2022-01" db="EMBL/GenBank/DDBJ databases">
        <authorList>
            <person name="Criscuolo A."/>
        </authorList>
    </citation>
    <scope>NUCLEOTIDE SEQUENCE</scope>
    <source>
        <strain evidence="5">CIP111893</strain>
    </source>
</reference>
<feature type="domain" description="Copper amine oxidase-like N-terminal" evidence="3">
    <location>
        <begin position="46"/>
        <end position="140"/>
    </location>
</feature>
<organism evidence="5 6">
    <name type="scientific">Paenibacillus plantiphilus</name>
    <dbReference type="NCBI Taxonomy" id="2905650"/>
    <lineage>
        <taxon>Bacteria</taxon>
        <taxon>Bacillati</taxon>
        <taxon>Bacillota</taxon>
        <taxon>Bacilli</taxon>
        <taxon>Bacillales</taxon>
        <taxon>Paenibacillaceae</taxon>
        <taxon>Paenibacillus</taxon>
    </lineage>
</organism>
<proteinExistence type="predicted"/>
<evidence type="ECO:0000256" key="2">
    <source>
        <dbReference type="SAM" id="SignalP"/>
    </source>
</evidence>
<keyword evidence="2" id="KW-0732">Signal</keyword>
<protein>
    <recommendedName>
        <fullName evidence="7">Copper amine oxidase N-terminal domain-containing protein</fullName>
    </recommendedName>
</protein>
<evidence type="ECO:0000259" key="3">
    <source>
        <dbReference type="Pfam" id="PF07833"/>
    </source>
</evidence>
<keyword evidence="6" id="KW-1185">Reference proteome</keyword>
<dbReference type="InterPro" id="IPR012854">
    <property type="entry name" value="Cu_amine_oxidase-like_N"/>
</dbReference>
<feature type="chain" id="PRO_5046179466" description="Copper amine oxidase N-terminal domain-containing protein" evidence="2">
    <location>
        <begin position="30"/>
        <end position="570"/>
    </location>
</feature>
<evidence type="ECO:0000259" key="4">
    <source>
        <dbReference type="Pfam" id="PF12146"/>
    </source>
</evidence>
<feature type="domain" description="Serine aminopeptidase S33" evidence="4">
    <location>
        <begin position="287"/>
        <end position="534"/>
    </location>
</feature>
<dbReference type="Pfam" id="PF12146">
    <property type="entry name" value="Hydrolase_4"/>
    <property type="match status" value="1"/>
</dbReference>
<keyword evidence="1" id="KW-0378">Hydrolase</keyword>
<evidence type="ECO:0000256" key="1">
    <source>
        <dbReference type="ARBA" id="ARBA00022801"/>
    </source>
</evidence>
<dbReference type="InterPro" id="IPR002471">
    <property type="entry name" value="Pept_S9_AS"/>
</dbReference>
<dbReference type="InterPro" id="IPR036582">
    <property type="entry name" value="Mao_N_sf"/>
</dbReference>
<comment type="caution">
    <text evidence="5">The sequence shown here is derived from an EMBL/GenBank/DDBJ whole genome shotgun (WGS) entry which is preliminary data.</text>
</comment>
<dbReference type="InterPro" id="IPR053145">
    <property type="entry name" value="AB_hydrolase_Est10"/>
</dbReference>